<dbReference type="Proteomes" id="UP000243978">
    <property type="component" value="Unassembled WGS sequence"/>
</dbReference>
<dbReference type="SUPFAM" id="SSF53474">
    <property type="entry name" value="alpha/beta-Hydrolases"/>
    <property type="match status" value="1"/>
</dbReference>
<feature type="chain" id="PRO_5015674113" evidence="1">
    <location>
        <begin position="19"/>
        <end position="361"/>
    </location>
</feature>
<dbReference type="InterPro" id="IPR029058">
    <property type="entry name" value="AB_hydrolase_fold"/>
</dbReference>
<proteinExistence type="predicted"/>
<dbReference type="AlphaFoldDB" id="A0A2T6BP79"/>
<name>A0A2T6BP79_9RHOB</name>
<organism evidence="2 3">
    <name type="scientific">Litoreibacter ponti</name>
    <dbReference type="NCBI Taxonomy" id="1510457"/>
    <lineage>
        <taxon>Bacteria</taxon>
        <taxon>Pseudomonadati</taxon>
        <taxon>Pseudomonadota</taxon>
        <taxon>Alphaproteobacteria</taxon>
        <taxon>Rhodobacterales</taxon>
        <taxon>Roseobacteraceae</taxon>
        <taxon>Litoreibacter</taxon>
    </lineage>
</organism>
<keyword evidence="1" id="KW-0732">Signal</keyword>
<dbReference type="OrthoDB" id="9797755at2"/>
<dbReference type="InterPro" id="IPR014586">
    <property type="entry name" value="UCP033909"/>
</dbReference>
<accession>A0A2T6BP79</accession>
<reference evidence="2 3" key="1">
    <citation type="submission" date="2018-04" db="EMBL/GenBank/DDBJ databases">
        <title>Genomic Encyclopedia of Archaeal and Bacterial Type Strains, Phase II (KMG-II): from individual species to whole genera.</title>
        <authorList>
            <person name="Goeker M."/>
        </authorList>
    </citation>
    <scope>NUCLEOTIDE SEQUENCE [LARGE SCALE GENOMIC DNA]</scope>
    <source>
        <strain evidence="2 3">DSM 100977</strain>
    </source>
</reference>
<keyword evidence="3" id="KW-1185">Reference proteome</keyword>
<dbReference type="PIRSF" id="PIRSF033909">
    <property type="entry name" value="UCP033909"/>
    <property type="match status" value="1"/>
</dbReference>
<evidence type="ECO:0000313" key="3">
    <source>
        <dbReference type="Proteomes" id="UP000243978"/>
    </source>
</evidence>
<dbReference type="EMBL" id="QBKS01000001">
    <property type="protein sequence ID" value="PTX57871.1"/>
    <property type="molecule type" value="Genomic_DNA"/>
</dbReference>
<dbReference type="PROSITE" id="PS51257">
    <property type="entry name" value="PROKAR_LIPOPROTEIN"/>
    <property type="match status" value="1"/>
</dbReference>
<dbReference type="PANTHER" id="PTHR36513:SF1">
    <property type="entry name" value="TRANSMEMBRANE PROTEIN"/>
    <property type="match status" value="1"/>
</dbReference>
<sequence>MWRLAVLCLLVLAGCSFRGDLARVPAGLEASPNTRSIFFSTTRETDELPFGTDRRRGLTYGVADVSIPPIHEPGQIEWPRGEPDPAKHFLLARTDAFDGERELIAQINAALVGRKPGNREVAIFVHGFNTRFGDGLYRMAQMSYDLDIPGIAMHYSWPSAGNPLNYAYDRDSALFAREGLRRTVEAVAKSNASSVLLVAHSLGSMVTMETIRELRLSRKENVLRRIGGVILMSPDLDLDVFRSQADQIGKLPQPFIIFSSRRDRALRLVERLTGETKRLGKLEDVAEIAEYELTYIDITAFSEGGTNHFATAKSPALLKVLSRVEDLETSLSADGGQTGLLPGTVLTVRNTTALILSPAGL</sequence>
<protein>
    <submittedName>
        <fullName evidence="2">Esterase/lipase superfamily enzyme</fullName>
    </submittedName>
</protein>
<dbReference type="Gene3D" id="3.40.50.1820">
    <property type="entry name" value="alpha/beta hydrolase"/>
    <property type="match status" value="1"/>
</dbReference>
<gene>
    <name evidence="2" type="ORF">C8N43_2545</name>
</gene>
<feature type="signal peptide" evidence="1">
    <location>
        <begin position="1"/>
        <end position="18"/>
    </location>
</feature>
<dbReference type="PANTHER" id="PTHR36513">
    <property type="entry name" value="ABC TRANSMEMBRANE TYPE-1 DOMAIN-CONTAINING PROTEIN"/>
    <property type="match status" value="1"/>
</dbReference>
<comment type="caution">
    <text evidence="2">The sequence shown here is derived from an EMBL/GenBank/DDBJ whole genome shotgun (WGS) entry which is preliminary data.</text>
</comment>
<dbReference type="RefSeq" id="WP_107845930.1">
    <property type="nucleotide sequence ID" value="NZ_QBKS01000001.1"/>
</dbReference>
<evidence type="ECO:0000256" key="1">
    <source>
        <dbReference type="SAM" id="SignalP"/>
    </source>
</evidence>
<evidence type="ECO:0000313" key="2">
    <source>
        <dbReference type="EMBL" id="PTX57871.1"/>
    </source>
</evidence>
<dbReference type="Pfam" id="PF05990">
    <property type="entry name" value="DUF900"/>
    <property type="match status" value="1"/>
</dbReference>
<dbReference type="InterPro" id="IPR010297">
    <property type="entry name" value="DUF900_hydrolase"/>
</dbReference>